<dbReference type="InterPro" id="IPR009003">
    <property type="entry name" value="Peptidase_S1_PA"/>
</dbReference>
<dbReference type="SMR" id="A0A0Q9WT23"/>
<keyword evidence="5" id="KW-1185">Reference proteome</keyword>
<dbReference type="InterPro" id="IPR051487">
    <property type="entry name" value="Ser/Thr_Proteases_Immune/Dev"/>
</dbReference>
<dbReference type="Proteomes" id="UP000007798">
    <property type="component" value="Unassembled WGS sequence"/>
</dbReference>
<dbReference type="KEGG" id="dwi:26529594"/>
<evidence type="ECO:0000256" key="2">
    <source>
        <dbReference type="ARBA" id="ARBA00024195"/>
    </source>
</evidence>
<dbReference type="CDD" id="cd00190">
    <property type="entry name" value="Tryp_SPc"/>
    <property type="match status" value="1"/>
</dbReference>
<dbReference type="SUPFAM" id="SSF50494">
    <property type="entry name" value="Trypsin-like serine proteases"/>
    <property type="match status" value="1"/>
</dbReference>
<feature type="domain" description="Peptidase S1" evidence="3">
    <location>
        <begin position="8"/>
        <end position="227"/>
    </location>
</feature>
<dbReference type="OrthoDB" id="6261922at2759"/>
<name>A0A0Q9WT23_DROWI</name>
<organism evidence="4 5">
    <name type="scientific">Drosophila willistoni</name>
    <name type="common">Fruit fly</name>
    <dbReference type="NCBI Taxonomy" id="7260"/>
    <lineage>
        <taxon>Eukaryota</taxon>
        <taxon>Metazoa</taxon>
        <taxon>Ecdysozoa</taxon>
        <taxon>Arthropoda</taxon>
        <taxon>Hexapoda</taxon>
        <taxon>Insecta</taxon>
        <taxon>Pterygota</taxon>
        <taxon>Neoptera</taxon>
        <taxon>Endopterygota</taxon>
        <taxon>Diptera</taxon>
        <taxon>Brachycera</taxon>
        <taxon>Muscomorpha</taxon>
        <taxon>Ephydroidea</taxon>
        <taxon>Drosophilidae</taxon>
        <taxon>Drosophila</taxon>
        <taxon>Sophophora</taxon>
    </lineage>
</organism>
<dbReference type="PANTHER" id="PTHR24256">
    <property type="entry name" value="TRYPTASE-RELATED"/>
    <property type="match status" value="1"/>
</dbReference>
<protein>
    <recommendedName>
        <fullName evidence="3">Peptidase S1 domain-containing protein</fullName>
    </recommendedName>
</protein>
<gene>
    <name evidence="4" type="primary">Dwil\GK27592</name>
    <name evidence="4" type="ORF">Dwil_GK27592</name>
</gene>
<dbReference type="InterPro" id="IPR043504">
    <property type="entry name" value="Peptidase_S1_PA_chymotrypsin"/>
</dbReference>
<dbReference type="Gene3D" id="2.40.10.10">
    <property type="entry name" value="Trypsin-like serine proteases"/>
    <property type="match status" value="2"/>
</dbReference>
<dbReference type="GO" id="GO:0004252">
    <property type="term" value="F:serine-type endopeptidase activity"/>
    <property type="evidence" value="ECO:0007669"/>
    <property type="project" value="InterPro"/>
</dbReference>
<keyword evidence="1" id="KW-1015">Disulfide bond</keyword>
<dbReference type="InParanoid" id="A0A0Q9WT23"/>
<accession>A0A0Q9WT23</accession>
<comment type="similarity">
    <text evidence="2">Belongs to the peptidase S1 family. CLIP subfamily.</text>
</comment>
<evidence type="ECO:0000313" key="5">
    <source>
        <dbReference type="Proteomes" id="UP000007798"/>
    </source>
</evidence>
<reference evidence="4 5" key="1">
    <citation type="journal article" date="2007" name="Nature">
        <title>Evolution of genes and genomes on the Drosophila phylogeny.</title>
        <authorList>
            <consortium name="Drosophila 12 Genomes Consortium"/>
            <person name="Clark A.G."/>
            <person name="Eisen M.B."/>
            <person name="Smith D.R."/>
            <person name="Bergman C.M."/>
            <person name="Oliver B."/>
            <person name="Markow T.A."/>
            <person name="Kaufman T.C."/>
            <person name="Kellis M."/>
            <person name="Gelbart W."/>
            <person name="Iyer V.N."/>
            <person name="Pollard D.A."/>
            <person name="Sackton T.B."/>
            <person name="Larracuente A.M."/>
            <person name="Singh N.D."/>
            <person name="Abad J.P."/>
            <person name="Abt D.N."/>
            <person name="Adryan B."/>
            <person name="Aguade M."/>
            <person name="Akashi H."/>
            <person name="Anderson W.W."/>
            <person name="Aquadro C.F."/>
            <person name="Ardell D.H."/>
            <person name="Arguello R."/>
            <person name="Artieri C.G."/>
            <person name="Barbash D.A."/>
            <person name="Barker D."/>
            <person name="Barsanti P."/>
            <person name="Batterham P."/>
            <person name="Batzoglou S."/>
            <person name="Begun D."/>
            <person name="Bhutkar A."/>
            <person name="Blanco E."/>
            <person name="Bosak S.A."/>
            <person name="Bradley R.K."/>
            <person name="Brand A.D."/>
            <person name="Brent M.R."/>
            <person name="Brooks A.N."/>
            <person name="Brown R.H."/>
            <person name="Butlin R.K."/>
            <person name="Caggese C."/>
            <person name="Calvi B.R."/>
            <person name="Bernardo de Carvalho A."/>
            <person name="Caspi A."/>
            <person name="Castrezana S."/>
            <person name="Celniker S.E."/>
            <person name="Chang J.L."/>
            <person name="Chapple C."/>
            <person name="Chatterji S."/>
            <person name="Chinwalla A."/>
            <person name="Civetta A."/>
            <person name="Clifton S.W."/>
            <person name="Comeron J.M."/>
            <person name="Costello J.C."/>
            <person name="Coyne J.A."/>
            <person name="Daub J."/>
            <person name="David R.G."/>
            <person name="Delcher A.L."/>
            <person name="Delehaunty K."/>
            <person name="Do C.B."/>
            <person name="Ebling H."/>
            <person name="Edwards K."/>
            <person name="Eickbush T."/>
            <person name="Evans J.D."/>
            <person name="Filipski A."/>
            <person name="Findeiss S."/>
            <person name="Freyhult E."/>
            <person name="Fulton L."/>
            <person name="Fulton R."/>
            <person name="Garcia A.C."/>
            <person name="Gardiner A."/>
            <person name="Garfield D.A."/>
            <person name="Garvin B.E."/>
            <person name="Gibson G."/>
            <person name="Gilbert D."/>
            <person name="Gnerre S."/>
            <person name="Godfrey J."/>
            <person name="Good R."/>
            <person name="Gotea V."/>
            <person name="Gravely B."/>
            <person name="Greenberg A.J."/>
            <person name="Griffiths-Jones S."/>
            <person name="Gross S."/>
            <person name="Guigo R."/>
            <person name="Gustafson E.A."/>
            <person name="Haerty W."/>
            <person name="Hahn M.W."/>
            <person name="Halligan D.L."/>
            <person name="Halpern A.L."/>
            <person name="Halter G.M."/>
            <person name="Han M.V."/>
            <person name="Heger A."/>
            <person name="Hillier L."/>
            <person name="Hinrichs A.S."/>
            <person name="Holmes I."/>
            <person name="Hoskins R.A."/>
            <person name="Hubisz M.J."/>
            <person name="Hultmark D."/>
            <person name="Huntley M.A."/>
            <person name="Jaffe D.B."/>
            <person name="Jagadeeshan S."/>
            <person name="Jeck W.R."/>
            <person name="Johnson J."/>
            <person name="Jones C.D."/>
            <person name="Jordan W.C."/>
            <person name="Karpen G.H."/>
            <person name="Kataoka E."/>
            <person name="Keightley P.D."/>
            <person name="Kheradpour P."/>
            <person name="Kirkness E.F."/>
            <person name="Koerich L.B."/>
            <person name="Kristiansen K."/>
            <person name="Kudrna D."/>
            <person name="Kulathinal R.J."/>
            <person name="Kumar S."/>
            <person name="Kwok R."/>
            <person name="Lander E."/>
            <person name="Langley C.H."/>
            <person name="Lapoint R."/>
            <person name="Lazzaro B.P."/>
            <person name="Lee S.J."/>
            <person name="Levesque L."/>
            <person name="Li R."/>
            <person name="Lin C.F."/>
            <person name="Lin M.F."/>
            <person name="Lindblad-Toh K."/>
            <person name="Llopart A."/>
            <person name="Long M."/>
            <person name="Low L."/>
            <person name="Lozovsky E."/>
            <person name="Lu J."/>
            <person name="Luo M."/>
            <person name="Machado C.A."/>
            <person name="Makalowski W."/>
            <person name="Marzo M."/>
            <person name="Matsuda M."/>
            <person name="Matzkin L."/>
            <person name="McAllister B."/>
            <person name="McBride C.S."/>
            <person name="McKernan B."/>
            <person name="McKernan K."/>
            <person name="Mendez-Lago M."/>
            <person name="Minx P."/>
            <person name="Mollenhauer M.U."/>
            <person name="Montooth K."/>
            <person name="Mount S.M."/>
            <person name="Mu X."/>
            <person name="Myers E."/>
            <person name="Negre B."/>
            <person name="Newfeld S."/>
            <person name="Nielsen R."/>
            <person name="Noor M.A."/>
            <person name="O'Grady P."/>
            <person name="Pachter L."/>
            <person name="Papaceit M."/>
            <person name="Parisi M.J."/>
            <person name="Parisi M."/>
            <person name="Parts L."/>
            <person name="Pedersen J.S."/>
            <person name="Pesole G."/>
            <person name="Phillippy A.M."/>
            <person name="Ponting C.P."/>
            <person name="Pop M."/>
            <person name="Porcelli D."/>
            <person name="Powell J.R."/>
            <person name="Prohaska S."/>
            <person name="Pruitt K."/>
            <person name="Puig M."/>
            <person name="Quesneville H."/>
            <person name="Ram K.R."/>
            <person name="Rand D."/>
            <person name="Rasmussen M.D."/>
            <person name="Reed L.K."/>
            <person name="Reenan R."/>
            <person name="Reily A."/>
            <person name="Remington K.A."/>
            <person name="Rieger T.T."/>
            <person name="Ritchie M.G."/>
            <person name="Robin C."/>
            <person name="Rogers Y.H."/>
            <person name="Rohde C."/>
            <person name="Rozas J."/>
            <person name="Rubenfield M.J."/>
            <person name="Ruiz A."/>
            <person name="Russo S."/>
            <person name="Salzberg S.L."/>
            <person name="Sanchez-Gracia A."/>
            <person name="Saranga D.J."/>
            <person name="Sato H."/>
            <person name="Schaeffer S.W."/>
            <person name="Schatz M.C."/>
            <person name="Schlenke T."/>
            <person name="Schwartz R."/>
            <person name="Segarra C."/>
            <person name="Singh R.S."/>
            <person name="Sirot L."/>
            <person name="Sirota M."/>
            <person name="Sisneros N.B."/>
            <person name="Smith C.D."/>
            <person name="Smith T.F."/>
            <person name="Spieth J."/>
            <person name="Stage D.E."/>
            <person name="Stark A."/>
            <person name="Stephan W."/>
            <person name="Strausberg R.L."/>
            <person name="Strempel S."/>
            <person name="Sturgill D."/>
            <person name="Sutton G."/>
            <person name="Sutton G.G."/>
            <person name="Tao W."/>
            <person name="Teichmann S."/>
            <person name="Tobari Y.N."/>
            <person name="Tomimura Y."/>
            <person name="Tsolas J.M."/>
            <person name="Valente V.L."/>
            <person name="Venter E."/>
            <person name="Venter J.C."/>
            <person name="Vicario S."/>
            <person name="Vieira F.G."/>
            <person name="Vilella A.J."/>
            <person name="Villasante A."/>
            <person name="Walenz B."/>
            <person name="Wang J."/>
            <person name="Wasserman M."/>
            <person name="Watts T."/>
            <person name="Wilson D."/>
            <person name="Wilson R.K."/>
            <person name="Wing R.A."/>
            <person name="Wolfner M.F."/>
            <person name="Wong A."/>
            <person name="Wong G.K."/>
            <person name="Wu C.I."/>
            <person name="Wu G."/>
            <person name="Yamamoto D."/>
            <person name="Yang H.P."/>
            <person name="Yang S.P."/>
            <person name="Yorke J.A."/>
            <person name="Yoshida K."/>
            <person name="Zdobnov E."/>
            <person name="Zhang P."/>
            <person name="Zhang Y."/>
            <person name="Zimin A.V."/>
            <person name="Baldwin J."/>
            <person name="Abdouelleil A."/>
            <person name="Abdulkadir J."/>
            <person name="Abebe A."/>
            <person name="Abera B."/>
            <person name="Abreu J."/>
            <person name="Acer S.C."/>
            <person name="Aftuck L."/>
            <person name="Alexander A."/>
            <person name="An P."/>
            <person name="Anderson E."/>
            <person name="Anderson S."/>
            <person name="Arachi H."/>
            <person name="Azer M."/>
            <person name="Bachantsang P."/>
            <person name="Barry A."/>
            <person name="Bayul T."/>
            <person name="Berlin A."/>
            <person name="Bessette D."/>
            <person name="Bloom T."/>
            <person name="Blye J."/>
            <person name="Boguslavskiy L."/>
            <person name="Bonnet C."/>
            <person name="Boukhgalter B."/>
            <person name="Bourzgui I."/>
            <person name="Brown A."/>
            <person name="Cahill P."/>
            <person name="Channer S."/>
            <person name="Cheshatsang Y."/>
            <person name="Chuda L."/>
            <person name="Citroen M."/>
            <person name="Collymore A."/>
            <person name="Cooke P."/>
            <person name="Costello M."/>
            <person name="D'Aco K."/>
            <person name="Daza R."/>
            <person name="De Haan G."/>
            <person name="DeGray S."/>
            <person name="DeMaso C."/>
            <person name="Dhargay N."/>
            <person name="Dooley K."/>
            <person name="Dooley E."/>
            <person name="Doricent M."/>
            <person name="Dorje P."/>
            <person name="Dorjee K."/>
            <person name="Dupes A."/>
            <person name="Elong R."/>
            <person name="Falk J."/>
            <person name="Farina A."/>
            <person name="Faro S."/>
            <person name="Ferguson D."/>
            <person name="Fisher S."/>
            <person name="Foley C.D."/>
            <person name="Franke A."/>
            <person name="Friedrich D."/>
            <person name="Gadbois L."/>
            <person name="Gearin G."/>
            <person name="Gearin C.R."/>
            <person name="Giannoukos G."/>
            <person name="Goode T."/>
            <person name="Graham J."/>
            <person name="Grandbois E."/>
            <person name="Grewal S."/>
            <person name="Gyaltsen K."/>
            <person name="Hafez N."/>
            <person name="Hagos B."/>
            <person name="Hall J."/>
            <person name="Henson C."/>
            <person name="Hollinger A."/>
            <person name="Honan T."/>
            <person name="Huard M.D."/>
            <person name="Hughes L."/>
            <person name="Hurhula B."/>
            <person name="Husby M.E."/>
            <person name="Kamat A."/>
            <person name="Kanga B."/>
            <person name="Kashin S."/>
            <person name="Khazanovich D."/>
            <person name="Kisner P."/>
            <person name="Lance K."/>
            <person name="Lara M."/>
            <person name="Lee W."/>
            <person name="Lennon N."/>
            <person name="Letendre F."/>
            <person name="LeVine R."/>
            <person name="Lipovsky A."/>
            <person name="Liu X."/>
            <person name="Liu J."/>
            <person name="Liu S."/>
            <person name="Lokyitsang T."/>
            <person name="Lokyitsang Y."/>
            <person name="Lubonja R."/>
            <person name="Lui A."/>
            <person name="MacDonald P."/>
            <person name="Magnisalis V."/>
            <person name="Maru K."/>
            <person name="Matthews C."/>
            <person name="McCusker W."/>
            <person name="McDonough S."/>
            <person name="Mehta T."/>
            <person name="Meldrim J."/>
            <person name="Meneus L."/>
            <person name="Mihai O."/>
            <person name="Mihalev A."/>
            <person name="Mihova T."/>
            <person name="Mittelman R."/>
            <person name="Mlenga V."/>
            <person name="Montmayeur A."/>
            <person name="Mulrain L."/>
            <person name="Navidi A."/>
            <person name="Naylor J."/>
            <person name="Negash T."/>
            <person name="Nguyen T."/>
            <person name="Nguyen N."/>
            <person name="Nicol R."/>
            <person name="Norbu C."/>
            <person name="Norbu N."/>
            <person name="Novod N."/>
            <person name="O'Neill B."/>
            <person name="Osman S."/>
            <person name="Markiewicz E."/>
            <person name="Oyono O.L."/>
            <person name="Patti C."/>
            <person name="Phunkhang P."/>
            <person name="Pierre F."/>
            <person name="Priest M."/>
            <person name="Raghuraman S."/>
            <person name="Rege F."/>
            <person name="Reyes R."/>
            <person name="Rise C."/>
            <person name="Rogov P."/>
            <person name="Ross K."/>
            <person name="Ryan E."/>
            <person name="Settipalli S."/>
            <person name="Shea T."/>
            <person name="Sherpa N."/>
            <person name="Shi L."/>
            <person name="Shih D."/>
            <person name="Sparrow T."/>
            <person name="Spaulding J."/>
            <person name="Stalker J."/>
            <person name="Stange-Thomann N."/>
            <person name="Stavropoulos S."/>
            <person name="Stone C."/>
            <person name="Strader C."/>
            <person name="Tesfaye S."/>
            <person name="Thomson T."/>
            <person name="Thoulutsang Y."/>
            <person name="Thoulutsang D."/>
            <person name="Topham K."/>
            <person name="Topping I."/>
            <person name="Tsamla T."/>
            <person name="Vassiliev H."/>
            <person name="Vo A."/>
            <person name="Wangchuk T."/>
            <person name="Wangdi T."/>
            <person name="Weiand M."/>
            <person name="Wilkinson J."/>
            <person name="Wilson A."/>
            <person name="Yadav S."/>
            <person name="Young G."/>
            <person name="Yu Q."/>
            <person name="Zembek L."/>
            <person name="Zhong D."/>
            <person name="Zimmer A."/>
            <person name="Zwirko Z."/>
            <person name="Jaffe D.B."/>
            <person name="Alvarez P."/>
            <person name="Brockman W."/>
            <person name="Butler J."/>
            <person name="Chin C."/>
            <person name="Gnerre S."/>
            <person name="Grabherr M."/>
            <person name="Kleber M."/>
            <person name="Mauceli E."/>
            <person name="MacCallum I."/>
        </authorList>
    </citation>
    <scope>NUCLEOTIDE SEQUENCE [LARGE SCALE GENOMIC DNA]</scope>
    <source>
        <strain evidence="5">Tucson 14030-0811.24</strain>
    </source>
</reference>
<dbReference type="AlphaFoldDB" id="A0A0Q9WT23"/>
<dbReference type="Pfam" id="PF00089">
    <property type="entry name" value="Trypsin"/>
    <property type="match status" value="1"/>
</dbReference>
<dbReference type="SMART" id="SM00020">
    <property type="entry name" value="Tryp_SPc"/>
    <property type="match status" value="1"/>
</dbReference>
<sequence>MQPRGFGTPGNASSKLSTFGEFPWMIAILERDFNPVDVFTIYVGGGSLIAPTVVLTTARIAENKTTDVLFVRAGEYDHTNRQIQHPYQERRVKQIITHEHYDTDTLLILDTPLSGEVHIRPICLPIFNEFELLDKSQCIVTGWGSVTFRQFDYQMRLKKLVMPVLLQSECNAKFQKTRLGPRYQLDQSLLCAGGQRNVDACLGDGGSPLICPVSGSKNRYFQVGMVA</sequence>
<proteinExistence type="inferred from homology"/>
<evidence type="ECO:0000256" key="1">
    <source>
        <dbReference type="ARBA" id="ARBA00023157"/>
    </source>
</evidence>
<dbReference type="PROSITE" id="PS50240">
    <property type="entry name" value="TRYPSIN_DOM"/>
    <property type="match status" value="1"/>
</dbReference>
<dbReference type="EMBL" id="CH963920">
    <property type="protein sequence ID" value="KRF98717.1"/>
    <property type="molecule type" value="Genomic_DNA"/>
</dbReference>
<evidence type="ECO:0000313" key="4">
    <source>
        <dbReference type="EMBL" id="KRF98717.1"/>
    </source>
</evidence>
<dbReference type="InterPro" id="IPR001254">
    <property type="entry name" value="Trypsin_dom"/>
</dbReference>
<evidence type="ECO:0000259" key="3">
    <source>
        <dbReference type="PROSITE" id="PS50240"/>
    </source>
</evidence>
<dbReference type="GO" id="GO:0006508">
    <property type="term" value="P:proteolysis"/>
    <property type="evidence" value="ECO:0007669"/>
    <property type="project" value="InterPro"/>
</dbReference>